<comment type="caution">
    <text evidence="1">The sequence shown here is derived from an EMBL/GenBank/DDBJ whole genome shotgun (WGS) entry which is preliminary data.</text>
</comment>
<dbReference type="Proteomes" id="UP000790709">
    <property type="component" value="Unassembled WGS sequence"/>
</dbReference>
<gene>
    <name evidence="1" type="ORF">BV22DRAFT_1036813</name>
</gene>
<sequence length="96" mass="10543">MYVYLRRPSTLQLQSAGEAAAGNSPTSNTQQAFLVVQRRAPPQSEHCVDHPGPSLHLVSPRIGNGWLQKTHPRTRPYVIPECVVLIGGSTGFKLRL</sequence>
<evidence type="ECO:0000313" key="2">
    <source>
        <dbReference type="Proteomes" id="UP000790709"/>
    </source>
</evidence>
<evidence type="ECO:0000313" key="1">
    <source>
        <dbReference type="EMBL" id="KAH7923053.1"/>
    </source>
</evidence>
<accession>A0ACB8BDZ2</accession>
<name>A0ACB8BDZ2_9AGAM</name>
<reference evidence="1" key="1">
    <citation type="journal article" date="2021" name="New Phytol.">
        <title>Evolutionary innovations through gain and loss of genes in the ectomycorrhizal Boletales.</title>
        <authorList>
            <person name="Wu G."/>
            <person name="Miyauchi S."/>
            <person name="Morin E."/>
            <person name="Kuo A."/>
            <person name="Drula E."/>
            <person name="Varga T."/>
            <person name="Kohler A."/>
            <person name="Feng B."/>
            <person name="Cao Y."/>
            <person name="Lipzen A."/>
            <person name="Daum C."/>
            <person name="Hundley H."/>
            <person name="Pangilinan J."/>
            <person name="Johnson J."/>
            <person name="Barry K."/>
            <person name="LaButti K."/>
            <person name="Ng V."/>
            <person name="Ahrendt S."/>
            <person name="Min B."/>
            <person name="Choi I.G."/>
            <person name="Park H."/>
            <person name="Plett J.M."/>
            <person name="Magnuson J."/>
            <person name="Spatafora J.W."/>
            <person name="Nagy L.G."/>
            <person name="Henrissat B."/>
            <person name="Grigoriev I.V."/>
            <person name="Yang Z.L."/>
            <person name="Xu J."/>
            <person name="Martin F.M."/>
        </authorList>
    </citation>
    <scope>NUCLEOTIDE SEQUENCE</scope>
    <source>
        <strain evidence="1">KUC20120723A-06</strain>
    </source>
</reference>
<protein>
    <submittedName>
        <fullName evidence="1">Uncharacterized protein</fullName>
    </submittedName>
</protein>
<dbReference type="EMBL" id="MU266464">
    <property type="protein sequence ID" value="KAH7923053.1"/>
    <property type="molecule type" value="Genomic_DNA"/>
</dbReference>
<organism evidence="1 2">
    <name type="scientific">Leucogyrophana mollusca</name>
    <dbReference type="NCBI Taxonomy" id="85980"/>
    <lineage>
        <taxon>Eukaryota</taxon>
        <taxon>Fungi</taxon>
        <taxon>Dikarya</taxon>
        <taxon>Basidiomycota</taxon>
        <taxon>Agaricomycotina</taxon>
        <taxon>Agaricomycetes</taxon>
        <taxon>Agaricomycetidae</taxon>
        <taxon>Boletales</taxon>
        <taxon>Boletales incertae sedis</taxon>
        <taxon>Leucogyrophana</taxon>
    </lineage>
</organism>
<keyword evidence="2" id="KW-1185">Reference proteome</keyword>
<proteinExistence type="predicted"/>